<dbReference type="AlphaFoldDB" id="A0A9X2D697"/>
<dbReference type="Proteomes" id="UP001139485">
    <property type="component" value="Unassembled WGS sequence"/>
</dbReference>
<accession>A0A9X2D697</accession>
<keyword evidence="2" id="KW-1185">Reference proteome</keyword>
<evidence type="ECO:0008006" key="3">
    <source>
        <dbReference type="Google" id="ProtNLM"/>
    </source>
</evidence>
<reference evidence="1" key="1">
    <citation type="submission" date="2022-05" db="EMBL/GenBank/DDBJ databases">
        <authorList>
            <person name="Tuo L."/>
        </authorList>
    </citation>
    <scope>NUCLEOTIDE SEQUENCE</scope>
    <source>
        <strain evidence="1">BSK12Z-4</strain>
    </source>
</reference>
<proteinExistence type="predicted"/>
<comment type="caution">
    <text evidence="1">The sequence shown here is derived from an EMBL/GenBank/DDBJ whole genome shotgun (WGS) entry which is preliminary data.</text>
</comment>
<name>A0A9X2D697_9ACTN</name>
<protein>
    <recommendedName>
        <fullName evidence="3">AsnC family protein</fullName>
    </recommendedName>
</protein>
<dbReference type="RefSeq" id="WP_250826554.1">
    <property type="nucleotide sequence ID" value="NZ_JAMOIL010000006.1"/>
</dbReference>
<evidence type="ECO:0000313" key="2">
    <source>
        <dbReference type="Proteomes" id="UP001139485"/>
    </source>
</evidence>
<evidence type="ECO:0000313" key="1">
    <source>
        <dbReference type="EMBL" id="MCM0619804.1"/>
    </source>
</evidence>
<gene>
    <name evidence="1" type="ORF">M8330_05800</name>
</gene>
<dbReference type="EMBL" id="JAMOIL010000006">
    <property type="protein sequence ID" value="MCM0619804.1"/>
    <property type="molecule type" value="Genomic_DNA"/>
</dbReference>
<sequence>MTAPRAVMASISDAQIDLEDARNVLLQRVAAARSAGAAWAAIGDELGVTRQSAHERFARQVRELE</sequence>
<organism evidence="1 2">
    <name type="scientific">Nocardioides bruguierae</name>
    <dbReference type="NCBI Taxonomy" id="2945102"/>
    <lineage>
        <taxon>Bacteria</taxon>
        <taxon>Bacillati</taxon>
        <taxon>Actinomycetota</taxon>
        <taxon>Actinomycetes</taxon>
        <taxon>Propionibacteriales</taxon>
        <taxon>Nocardioidaceae</taxon>
        <taxon>Nocardioides</taxon>
    </lineage>
</organism>